<accession>A0ABU7UU72</accession>
<gene>
    <name evidence="2" type="ORF">SJI18_21790</name>
</gene>
<feature type="transmembrane region" description="Helical" evidence="1">
    <location>
        <begin position="370"/>
        <end position="399"/>
    </location>
</feature>
<feature type="transmembrane region" description="Helical" evidence="1">
    <location>
        <begin position="411"/>
        <end position="429"/>
    </location>
</feature>
<organism evidence="2 3">
    <name type="scientific">Clostridium frigoriphilum</name>
    <dbReference type="NCBI Taxonomy" id="443253"/>
    <lineage>
        <taxon>Bacteria</taxon>
        <taxon>Bacillati</taxon>
        <taxon>Bacillota</taxon>
        <taxon>Clostridia</taxon>
        <taxon>Eubacteriales</taxon>
        <taxon>Clostridiaceae</taxon>
        <taxon>Clostridium</taxon>
    </lineage>
</organism>
<keyword evidence="1" id="KW-0812">Transmembrane</keyword>
<evidence type="ECO:0000256" key="1">
    <source>
        <dbReference type="SAM" id="Phobius"/>
    </source>
</evidence>
<keyword evidence="1" id="KW-0472">Membrane</keyword>
<keyword evidence="1" id="KW-1133">Transmembrane helix</keyword>
<reference evidence="2 3" key="1">
    <citation type="submission" date="2023-11" db="EMBL/GenBank/DDBJ databases">
        <title>Draft genome sequence of a psychrophilic Clostridium strain from permafrost water brine.</title>
        <authorList>
            <person name="Shcherbakova V.A."/>
            <person name="Trubitsyn V.E."/>
            <person name="Zakharyuk A.G."/>
        </authorList>
    </citation>
    <scope>NUCLEOTIDE SEQUENCE [LARGE SCALE GENOMIC DNA]</scope>
    <source>
        <strain evidence="2 3">14F</strain>
    </source>
</reference>
<evidence type="ECO:0000313" key="2">
    <source>
        <dbReference type="EMBL" id="MEF2114925.1"/>
    </source>
</evidence>
<proteinExistence type="predicted"/>
<protein>
    <submittedName>
        <fullName evidence="2">Phage tail length tape measure family protein</fullName>
    </submittedName>
</protein>
<dbReference type="Proteomes" id="UP001498469">
    <property type="component" value="Unassembled WGS sequence"/>
</dbReference>
<evidence type="ECO:0000313" key="3">
    <source>
        <dbReference type="Proteomes" id="UP001498469"/>
    </source>
</evidence>
<sequence>MAYQLNAVFNLGGNYIKQMQIAQKETSGMNKSLATVGGGFSKLASIALKAGAVVGLGLGLKDMVTKASAGQQKLAQLDAVLKSTGGSAGMTQSALLKLADAQSKVTTFSKGTTMAAESLLLTFTGISSKTFPSTIKAAQDMSTAMGTDLNSSVMLLGKSLNNPAEGMGRLAKSGVTFTKQQKEQITTLQKSGKTMEAQKIILAELSKEFGGSATAKAKTFAGQMTILKNSMSGVESSLGMILIPYLTKFATTVNKYVPKIKEVLVGMIDFVVPKFKTFTTLVGQIAQELLPDFGKSAGDAKTKASDLAKGGINFIITALTWIRDNMGAVKLAIAGVTTVWVIQSGIALILNGRLAVNNALSAIAIVKDGALTVAIIALYVAQGIQTLATGAGSVAMGIFNTVMGLNPIVKVIGLVVLLGLAIYGIITHWKSISTWISTTWKKLMDNPVAKFILMMNPFTAILVVIYDNFDKITSAISKAWNWLTKWNGTDVKDKTSTVTTKYVSTEEKNASVKATGNLNAYTGNTLGINPLTGRPYAGGTIYATKGAHLVGEKGAEIVNFKGGETVDTASNTKKILGANSGQPFIINNYFSNVVGEESFFQLCSEKVSQKILTQLENM</sequence>
<comment type="caution">
    <text evidence="2">The sequence shown here is derived from an EMBL/GenBank/DDBJ whole genome shotgun (WGS) entry which is preliminary data.</text>
</comment>
<feature type="transmembrane region" description="Helical" evidence="1">
    <location>
        <begin position="449"/>
        <end position="469"/>
    </location>
</feature>
<dbReference type="RefSeq" id="WP_216247927.1">
    <property type="nucleotide sequence ID" value="NZ_JAZHFS010000033.1"/>
</dbReference>
<dbReference type="EMBL" id="JAZHFS010000033">
    <property type="protein sequence ID" value="MEF2114925.1"/>
    <property type="molecule type" value="Genomic_DNA"/>
</dbReference>
<name>A0ABU7UU72_9CLOT</name>
<feature type="transmembrane region" description="Helical" evidence="1">
    <location>
        <begin position="331"/>
        <end position="350"/>
    </location>
</feature>
<keyword evidence="3" id="KW-1185">Reference proteome</keyword>